<gene>
    <name evidence="2" type="ORF">JJQ60_17415</name>
</gene>
<dbReference type="AlphaFoldDB" id="A0A937DCU3"/>
<keyword evidence="1" id="KW-0472">Membrane</keyword>
<comment type="caution">
    <text evidence="2">The sequence shown here is derived from an EMBL/GenBank/DDBJ whole genome shotgun (WGS) entry which is preliminary data.</text>
</comment>
<keyword evidence="3" id="KW-1185">Reference proteome</keyword>
<evidence type="ECO:0000256" key="1">
    <source>
        <dbReference type="SAM" id="Phobius"/>
    </source>
</evidence>
<reference evidence="2" key="1">
    <citation type="submission" date="2021-01" db="EMBL/GenBank/DDBJ databases">
        <authorList>
            <person name="Zhong Y.L."/>
        </authorList>
    </citation>
    <scope>NUCLEOTIDE SEQUENCE</scope>
    <source>
        <strain evidence="2">KCTC 23302</strain>
    </source>
</reference>
<dbReference type="EMBL" id="JAERQJ010000008">
    <property type="protein sequence ID" value="MBL0685316.1"/>
    <property type="molecule type" value="Genomic_DNA"/>
</dbReference>
<dbReference type="Proteomes" id="UP000651057">
    <property type="component" value="Unassembled WGS sequence"/>
</dbReference>
<feature type="transmembrane region" description="Helical" evidence="1">
    <location>
        <begin position="6"/>
        <end position="26"/>
    </location>
</feature>
<organism evidence="2 3">
    <name type="scientific">Aquimarina mytili</name>
    <dbReference type="NCBI Taxonomy" id="874423"/>
    <lineage>
        <taxon>Bacteria</taxon>
        <taxon>Pseudomonadati</taxon>
        <taxon>Bacteroidota</taxon>
        <taxon>Flavobacteriia</taxon>
        <taxon>Flavobacteriales</taxon>
        <taxon>Flavobacteriaceae</taxon>
        <taxon>Aquimarina</taxon>
    </lineage>
</organism>
<evidence type="ECO:0000313" key="3">
    <source>
        <dbReference type="Proteomes" id="UP000651057"/>
    </source>
</evidence>
<keyword evidence="1" id="KW-0812">Transmembrane</keyword>
<protein>
    <submittedName>
        <fullName evidence="2">Uncharacterized protein</fullName>
    </submittedName>
</protein>
<sequence>MGFKIGLSLFMLFGFFFFRKIGPILVGKLKEFNKRSNTGLVEKAPFIFKFFTLFFKVASMMCQIYIVMIWTGFVTIPGK</sequence>
<evidence type="ECO:0000313" key="2">
    <source>
        <dbReference type="EMBL" id="MBL0685316.1"/>
    </source>
</evidence>
<feature type="transmembrane region" description="Helical" evidence="1">
    <location>
        <begin position="46"/>
        <end position="73"/>
    </location>
</feature>
<proteinExistence type="predicted"/>
<keyword evidence="1" id="KW-1133">Transmembrane helix</keyword>
<accession>A0A937DCU3</accession>
<name>A0A937DCU3_9FLAO</name>
<dbReference type="RefSeq" id="WP_201923312.1">
    <property type="nucleotide sequence ID" value="NZ_BAABAX010000002.1"/>
</dbReference>